<evidence type="ECO:0000313" key="3">
    <source>
        <dbReference type="Proteomes" id="UP000295388"/>
    </source>
</evidence>
<dbReference type="EMBL" id="SNWQ01000013">
    <property type="protein sequence ID" value="TDO45417.1"/>
    <property type="molecule type" value="Genomic_DNA"/>
</dbReference>
<organism evidence="2 3">
    <name type="scientific">Kribbella caucasensis</name>
    <dbReference type="NCBI Taxonomy" id="2512215"/>
    <lineage>
        <taxon>Bacteria</taxon>
        <taxon>Bacillati</taxon>
        <taxon>Actinomycetota</taxon>
        <taxon>Actinomycetes</taxon>
        <taxon>Propionibacteriales</taxon>
        <taxon>Kribbellaceae</taxon>
        <taxon>Kribbella</taxon>
    </lineage>
</organism>
<protein>
    <submittedName>
        <fullName evidence="2">Transcriptional regulator with XRE-family HTH domain</fullName>
    </submittedName>
</protein>
<dbReference type="SUPFAM" id="SSF47413">
    <property type="entry name" value="lambda repressor-like DNA-binding domains"/>
    <property type="match status" value="1"/>
</dbReference>
<dbReference type="Gene3D" id="3.30.450.180">
    <property type="match status" value="1"/>
</dbReference>
<dbReference type="PROSITE" id="PS50943">
    <property type="entry name" value="HTH_CROC1"/>
    <property type="match status" value="1"/>
</dbReference>
<dbReference type="Pfam" id="PF17765">
    <property type="entry name" value="MLTR_LBD"/>
    <property type="match status" value="1"/>
</dbReference>
<evidence type="ECO:0000313" key="2">
    <source>
        <dbReference type="EMBL" id="TDO45417.1"/>
    </source>
</evidence>
<accession>A0A4R6K7A8</accession>
<keyword evidence="3" id="KW-1185">Reference proteome</keyword>
<name>A0A4R6K7A8_9ACTN</name>
<evidence type="ECO:0000259" key="1">
    <source>
        <dbReference type="PROSITE" id="PS50943"/>
    </source>
</evidence>
<reference evidence="2 3" key="1">
    <citation type="submission" date="2019-03" db="EMBL/GenBank/DDBJ databases">
        <title>Genomic Encyclopedia of Type Strains, Phase III (KMG-III): the genomes of soil and plant-associated and newly described type strains.</title>
        <authorList>
            <person name="Whitman W."/>
        </authorList>
    </citation>
    <scope>NUCLEOTIDE SEQUENCE [LARGE SCALE GENOMIC DNA]</scope>
    <source>
        <strain evidence="2 3">VKM Ac-2527</strain>
    </source>
</reference>
<proteinExistence type="predicted"/>
<dbReference type="InterPro" id="IPR010982">
    <property type="entry name" value="Lambda_DNA-bd_dom_sf"/>
</dbReference>
<dbReference type="InterPro" id="IPR001387">
    <property type="entry name" value="Cro/C1-type_HTH"/>
</dbReference>
<dbReference type="InterPro" id="IPR041413">
    <property type="entry name" value="MLTR_LBD"/>
</dbReference>
<feature type="domain" description="HTH cro/C1-type" evidence="1">
    <location>
        <begin position="10"/>
        <end position="58"/>
    </location>
</feature>
<dbReference type="AlphaFoldDB" id="A0A4R6K7A8"/>
<sequence length="249" mass="27739">MPGGRRRVSGLRREELAMLAGISTDYLVRLEQGRDQRPSEQVLDALARALGLGEHATAHLHRLARPADEHDLAGRPEHVSASLRQLVDSWTTPAYVQDRLMNVLHSNTMAVALSPIYAVGNNLLRSVFLDPEQQEFRRDWEALTTVGAAGLRAMTSPNVDDPDLQALAAELSEHSERFRDLWNRHDVQPRQSGLNRLNHPVVGHLNLYSEKFVVSGTYGRQLLAIFHAKPGSPTAERLERLAQQSALTS</sequence>
<dbReference type="Pfam" id="PF13560">
    <property type="entry name" value="HTH_31"/>
    <property type="match status" value="1"/>
</dbReference>
<dbReference type="CDD" id="cd00093">
    <property type="entry name" value="HTH_XRE"/>
    <property type="match status" value="1"/>
</dbReference>
<dbReference type="GO" id="GO:0003677">
    <property type="term" value="F:DNA binding"/>
    <property type="evidence" value="ECO:0007669"/>
    <property type="project" value="InterPro"/>
</dbReference>
<dbReference type="Gene3D" id="1.10.260.40">
    <property type="entry name" value="lambda repressor-like DNA-binding domains"/>
    <property type="match status" value="1"/>
</dbReference>
<dbReference type="Proteomes" id="UP000295388">
    <property type="component" value="Unassembled WGS sequence"/>
</dbReference>
<gene>
    <name evidence="2" type="ORF">EV643_113190</name>
</gene>
<dbReference type="PANTHER" id="PTHR35010">
    <property type="entry name" value="BLL4672 PROTEIN-RELATED"/>
    <property type="match status" value="1"/>
</dbReference>
<dbReference type="PANTHER" id="PTHR35010:SF2">
    <property type="entry name" value="BLL4672 PROTEIN"/>
    <property type="match status" value="1"/>
</dbReference>
<comment type="caution">
    <text evidence="2">The sequence shown here is derived from an EMBL/GenBank/DDBJ whole genome shotgun (WGS) entry which is preliminary data.</text>
</comment>